<proteinExistence type="inferred from homology"/>
<keyword evidence="7" id="KW-0998">Cell outer membrane</keyword>
<dbReference type="SUPFAM" id="SSF56954">
    <property type="entry name" value="Outer membrane efflux proteins (OEP)"/>
    <property type="match status" value="1"/>
</dbReference>
<comment type="similarity">
    <text evidence="2">Belongs to the outer membrane factor (OMF) (TC 1.B.17) family.</text>
</comment>
<evidence type="ECO:0000256" key="2">
    <source>
        <dbReference type="ARBA" id="ARBA00007613"/>
    </source>
</evidence>
<dbReference type="GO" id="GO:1990281">
    <property type="term" value="C:efflux pump complex"/>
    <property type="evidence" value="ECO:0007669"/>
    <property type="project" value="TreeGrafter"/>
</dbReference>
<keyword evidence="8" id="KW-0175">Coiled coil</keyword>
<dbReference type="InterPro" id="IPR003423">
    <property type="entry name" value="OMP_efflux"/>
</dbReference>
<evidence type="ECO:0000256" key="1">
    <source>
        <dbReference type="ARBA" id="ARBA00004442"/>
    </source>
</evidence>
<feature type="coiled-coil region" evidence="8">
    <location>
        <begin position="337"/>
        <end position="389"/>
    </location>
</feature>
<dbReference type="GO" id="GO:0015562">
    <property type="term" value="F:efflux transmembrane transporter activity"/>
    <property type="evidence" value="ECO:0007669"/>
    <property type="project" value="InterPro"/>
</dbReference>
<dbReference type="GO" id="GO:0009279">
    <property type="term" value="C:cell outer membrane"/>
    <property type="evidence" value="ECO:0007669"/>
    <property type="project" value="UniProtKB-SubCell"/>
</dbReference>
<dbReference type="PANTHER" id="PTHR30026">
    <property type="entry name" value="OUTER MEMBRANE PROTEIN TOLC"/>
    <property type="match status" value="1"/>
</dbReference>
<comment type="caution">
    <text evidence="9">The sequence shown here is derived from an EMBL/GenBank/DDBJ whole genome shotgun (WGS) entry which is preliminary data.</text>
</comment>
<evidence type="ECO:0000313" key="10">
    <source>
        <dbReference type="Proteomes" id="UP000291981"/>
    </source>
</evidence>
<dbReference type="OrthoDB" id="9811587at2"/>
<evidence type="ECO:0000256" key="8">
    <source>
        <dbReference type="SAM" id="Coils"/>
    </source>
</evidence>
<sequence>MSLRFYIFTFLLISSFTGVSQKVWTLDECVAHAIEHNLQVKNTNYNKDSSKESYRQSIRNLLPNVTGFTDYRINTGLTEDPQTGVLVNREFNNANYSLNANLDIFQGFQKLNAIKAAKYIYQATEEDIVQEKFLLAFRVMSAFYDIKFNEGLVANSLEQQQISQTNYDLVHRQVELGLMAEADLYEAESNLLSDKLLVTQNQNLLAISKLTLLQEMNLTGVEDIALQLETEPTTDLTGPNQVSLDSLYDSARNFVPLVKGQEFRVMAAKKQLQSTRGGLFPSLTMVAGMSSRYSETNTDDNDDIVPFSDQIGDNFARFVGAELRIPITNGWSNRSRVKQQKIAYLQAKNNLKIQEQELFQLLQQLVQTNQALIAEYEQSNKRVQAQEIAFHIAQKRYEKGLINALELFQAKNLFGTAQNENLQVSLRLKVNESTIDFYNGLPIFNIN</sequence>
<protein>
    <submittedName>
        <fullName evidence="9">TolC family protein</fullName>
    </submittedName>
</protein>
<organism evidence="9 10">
    <name type="scientific">Flagellimonas allohymeniacidonis</name>
    <dbReference type="NCBI Taxonomy" id="2517819"/>
    <lineage>
        <taxon>Bacteria</taxon>
        <taxon>Pseudomonadati</taxon>
        <taxon>Bacteroidota</taxon>
        <taxon>Flavobacteriia</taxon>
        <taxon>Flavobacteriales</taxon>
        <taxon>Flavobacteriaceae</taxon>
        <taxon>Flagellimonas</taxon>
    </lineage>
</organism>
<comment type="subcellular location">
    <subcellularLocation>
        <location evidence="1">Cell outer membrane</location>
    </subcellularLocation>
</comment>
<dbReference type="Proteomes" id="UP000291981">
    <property type="component" value="Unassembled WGS sequence"/>
</dbReference>
<evidence type="ECO:0000313" key="9">
    <source>
        <dbReference type="EMBL" id="TAI47663.1"/>
    </source>
</evidence>
<gene>
    <name evidence="9" type="ORF">EW142_13445</name>
</gene>
<keyword evidence="10" id="KW-1185">Reference proteome</keyword>
<reference evidence="9 10" key="1">
    <citation type="submission" date="2019-02" db="EMBL/GenBank/DDBJ databases">
        <title>Draft genome sequence of Muricauda sp. 176CP4-71.</title>
        <authorList>
            <person name="Park J.-S."/>
        </authorList>
    </citation>
    <scope>NUCLEOTIDE SEQUENCE [LARGE SCALE GENOMIC DNA]</scope>
    <source>
        <strain evidence="9 10">176CP4-71</strain>
    </source>
</reference>
<dbReference type="GO" id="GO:0015288">
    <property type="term" value="F:porin activity"/>
    <property type="evidence" value="ECO:0007669"/>
    <property type="project" value="TreeGrafter"/>
</dbReference>
<accession>A0A4Q8QGE4</accession>
<evidence type="ECO:0000256" key="6">
    <source>
        <dbReference type="ARBA" id="ARBA00023136"/>
    </source>
</evidence>
<keyword evidence="6" id="KW-0472">Membrane</keyword>
<dbReference type="Gene3D" id="1.20.1600.10">
    <property type="entry name" value="Outer membrane efflux proteins (OEP)"/>
    <property type="match status" value="1"/>
</dbReference>
<keyword evidence="5" id="KW-0812">Transmembrane</keyword>
<dbReference type="RefSeq" id="WP_130614668.1">
    <property type="nucleotide sequence ID" value="NZ_SGIU01000002.1"/>
</dbReference>
<keyword evidence="3" id="KW-0813">Transport</keyword>
<dbReference type="AlphaFoldDB" id="A0A4Q8QGE4"/>
<evidence type="ECO:0000256" key="3">
    <source>
        <dbReference type="ARBA" id="ARBA00022448"/>
    </source>
</evidence>
<evidence type="ECO:0000256" key="5">
    <source>
        <dbReference type="ARBA" id="ARBA00022692"/>
    </source>
</evidence>
<dbReference type="EMBL" id="SGIU01000002">
    <property type="protein sequence ID" value="TAI47663.1"/>
    <property type="molecule type" value="Genomic_DNA"/>
</dbReference>
<dbReference type="PANTHER" id="PTHR30026:SF20">
    <property type="entry name" value="OUTER MEMBRANE PROTEIN TOLC"/>
    <property type="match status" value="1"/>
</dbReference>
<dbReference type="Pfam" id="PF02321">
    <property type="entry name" value="OEP"/>
    <property type="match status" value="2"/>
</dbReference>
<name>A0A4Q8QGE4_9FLAO</name>
<evidence type="ECO:0000256" key="4">
    <source>
        <dbReference type="ARBA" id="ARBA00022452"/>
    </source>
</evidence>
<dbReference type="InterPro" id="IPR051906">
    <property type="entry name" value="TolC-like"/>
</dbReference>
<keyword evidence="4" id="KW-1134">Transmembrane beta strand</keyword>
<evidence type="ECO:0000256" key="7">
    <source>
        <dbReference type="ARBA" id="ARBA00023237"/>
    </source>
</evidence>